<feature type="transmembrane region" description="Helical" evidence="1">
    <location>
        <begin position="99"/>
        <end position="127"/>
    </location>
</feature>
<evidence type="ECO:0000313" key="2">
    <source>
        <dbReference type="EMBL" id="QDY78867.1"/>
    </source>
</evidence>
<feature type="transmembrane region" description="Helical" evidence="1">
    <location>
        <begin position="73"/>
        <end position="93"/>
    </location>
</feature>
<evidence type="ECO:0000256" key="1">
    <source>
        <dbReference type="SAM" id="Phobius"/>
    </source>
</evidence>
<accession>A0A5B8JBR9</accession>
<sequence length="139" mass="13523">MSAAPGAGLARDWTAQRPRPGRIAAYLLLALLGAVVGIAGSLVQAAWFPAGLLLALLGSAGLFCGARIALGNQLGVAAAGAGWLVAIVVLSVGRPEGDALFGAGVGPLLFILGGMVIAVMCATLGGLSQPGGGPGRPDK</sequence>
<feature type="transmembrane region" description="Helical" evidence="1">
    <location>
        <begin position="46"/>
        <end position="66"/>
    </location>
</feature>
<dbReference type="AlphaFoldDB" id="A0A5B8JBR9"/>
<reference evidence="2 3" key="1">
    <citation type="submission" date="2019-07" db="EMBL/GenBank/DDBJ databases">
        <authorList>
            <person name="Zhu P."/>
        </authorList>
    </citation>
    <scope>NUCLEOTIDE SEQUENCE [LARGE SCALE GENOMIC DNA]</scope>
    <source>
        <strain evidence="2 3">SSL-25</strain>
    </source>
</reference>
<name>A0A5B8JBR9_9ACTN</name>
<keyword evidence="3" id="KW-1185">Reference proteome</keyword>
<feature type="transmembrane region" description="Helical" evidence="1">
    <location>
        <begin position="23"/>
        <end position="40"/>
    </location>
</feature>
<dbReference type="EMBL" id="CP042266">
    <property type="protein sequence ID" value="QDY78867.1"/>
    <property type="molecule type" value="Genomic_DNA"/>
</dbReference>
<proteinExistence type="predicted"/>
<evidence type="ECO:0008006" key="4">
    <source>
        <dbReference type="Google" id="ProtNLM"/>
    </source>
</evidence>
<dbReference type="Pfam" id="PF19608">
    <property type="entry name" value="DUF6113"/>
    <property type="match status" value="1"/>
</dbReference>
<protein>
    <recommendedName>
        <fullName evidence="4">Integral membrane protein</fullName>
    </recommendedName>
</protein>
<keyword evidence="1" id="KW-1133">Transmembrane helix</keyword>
<organism evidence="2 3">
    <name type="scientific">Streptomyces qinzhouensis</name>
    <dbReference type="NCBI Taxonomy" id="2599401"/>
    <lineage>
        <taxon>Bacteria</taxon>
        <taxon>Bacillati</taxon>
        <taxon>Actinomycetota</taxon>
        <taxon>Actinomycetes</taxon>
        <taxon>Kitasatosporales</taxon>
        <taxon>Streptomycetaceae</taxon>
        <taxon>Streptomyces</taxon>
    </lineage>
</organism>
<dbReference type="OrthoDB" id="4338760at2"/>
<dbReference type="Proteomes" id="UP000320580">
    <property type="component" value="Chromosome"/>
</dbReference>
<keyword evidence="1" id="KW-0812">Transmembrane</keyword>
<dbReference type="KEGG" id="sqz:FQU76_22740"/>
<dbReference type="InterPro" id="IPR046095">
    <property type="entry name" value="DUF6113"/>
</dbReference>
<evidence type="ECO:0000313" key="3">
    <source>
        <dbReference type="Proteomes" id="UP000320580"/>
    </source>
</evidence>
<keyword evidence="1" id="KW-0472">Membrane</keyword>
<dbReference type="RefSeq" id="WP_146482182.1">
    <property type="nucleotide sequence ID" value="NZ_CP042266.1"/>
</dbReference>
<gene>
    <name evidence="2" type="ORF">FQU76_22740</name>
</gene>